<dbReference type="SMART" id="SM00524">
    <property type="entry name" value="DWB"/>
    <property type="match status" value="1"/>
</dbReference>
<name>A0AAN5CND1_9BILA</name>
<gene>
    <name evidence="5" type="ORF">PMAYCL1PPCAC_17664</name>
</gene>
<feature type="compositionally biased region" description="Basic and acidic residues" evidence="3">
    <location>
        <begin position="1"/>
        <end position="10"/>
    </location>
</feature>
<evidence type="ECO:0000256" key="2">
    <source>
        <dbReference type="ARBA" id="ARBA00023163"/>
    </source>
</evidence>
<evidence type="ECO:0000313" key="6">
    <source>
        <dbReference type="Proteomes" id="UP001328107"/>
    </source>
</evidence>
<keyword evidence="6" id="KW-1185">Reference proteome</keyword>
<feature type="domain" description="MH2" evidence="4">
    <location>
        <begin position="357"/>
        <end position="554"/>
    </location>
</feature>
<feature type="region of interest" description="Disordered" evidence="3">
    <location>
        <begin position="1"/>
        <end position="49"/>
    </location>
</feature>
<feature type="compositionally biased region" description="Basic and acidic residues" evidence="3">
    <location>
        <begin position="558"/>
        <end position="568"/>
    </location>
</feature>
<feature type="compositionally biased region" description="Basic and acidic residues" evidence="3">
    <location>
        <begin position="30"/>
        <end position="49"/>
    </location>
</feature>
<evidence type="ECO:0000259" key="4">
    <source>
        <dbReference type="PROSITE" id="PS51076"/>
    </source>
</evidence>
<dbReference type="InterPro" id="IPR017855">
    <property type="entry name" value="SMAD-like_dom_sf"/>
</dbReference>
<evidence type="ECO:0000256" key="3">
    <source>
        <dbReference type="SAM" id="MobiDB-lite"/>
    </source>
</evidence>
<feature type="region of interest" description="Disordered" evidence="3">
    <location>
        <begin position="186"/>
        <end position="207"/>
    </location>
</feature>
<dbReference type="GO" id="GO:0009653">
    <property type="term" value="P:anatomical structure morphogenesis"/>
    <property type="evidence" value="ECO:0007669"/>
    <property type="project" value="TreeGrafter"/>
</dbReference>
<dbReference type="GO" id="GO:0009791">
    <property type="term" value="P:post-embryonic development"/>
    <property type="evidence" value="ECO:0007669"/>
    <property type="project" value="UniProtKB-ARBA"/>
</dbReference>
<feature type="non-terminal residue" evidence="5">
    <location>
        <position position="1"/>
    </location>
</feature>
<dbReference type="InterPro" id="IPR013790">
    <property type="entry name" value="Dwarfin"/>
</dbReference>
<dbReference type="GO" id="GO:0051239">
    <property type="term" value="P:regulation of multicellular organismal process"/>
    <property type="evidence" value="ECO:0007669"/>
    <property type="project" value="UniProtKB-ARBA"/>
</dbReference>
<dbReference type="SUPFAM" id="SSF49879">
    <property type="entry name" value="SMAD/FHA domain"/>
    <property type="match status" value="1"/>
</dbReference>
<dbReference type="GO" id="GO:0000981">
    <property type="term" value="F:DNA-binding transcription factor activity, RNA polymerase II-specific"/>
    <property type="evidence" value="ECO:0007669"/>
    <property type="project" value="TreeGrafter"/>
</dbReference>
<dbReference type="EMBL" id="BTRK01000004">
    <property type="protein sequence ID" value="GMR47469.1"/>
    <property type="molecule type" value="Genomic_DNA"/>
</dbReference>
<dbReference type="GO" id="GO:0060395">
    <property type="term" value="P:SMAD protein signal transduction"/>
    <property type="evidence" value="ECO:0007669"/>
    <property type="project" value="TreeGrafter"/>
</dbReference>
<dbReference type="PROSITE" id="PS51076">
    <property type="entry name" value="MH2"/>
    <property type="match status" value="1"/>
</dbReference>
<comment type="caution">
    <text evidence="5">The sequence shown here is derived from an EMBL/GenBank/DDBJ whole genome shotgun (WGS) entry which is preliminary data.</text>
</comment>
<dbReference type="InterPro" id="IPR001132">
    <property type="entry name" value="SMAD_dom_Dwarfin-type"/>
</dbReference>
<evidence type="ECO:0000313" key="5">
    <source>
        <dbReference type="EMBL" id="GMR47469.1"/>
    </source>
</evidence>
<dbReference type="AlphaFoldDB" id="A0AAN5CND1"/>
<keyword evidence="1" id="KW-0805">Transcription regulation</keyword>
<dbReference type="GO" id="GO:0030509">
    <property type="term" value="P:BMP signaling pathway"/>
    <property type="evidence" value="ECO:0007669"/>
    <property type="project" value="TreeGrafter"/>
</dbReference>
<dbReference type="GO" id="GO:0071144">
    <property type="term" value="C:heteromeric SMAD protein complex"/>
    <property type="evidence" value="ECO:0007669"/>
    <property type="project" value="TreeGrafter"/>
</dbReference>
<dbReference type="Pfam" id="PF03166">
    <property type="entry name" value="MH2"/>
    <property type="match status" value="1"/>
</dbReference>
<feature type="region of interest" description="Disordered" evidence="3">
    <location>
        <begin position="552"/>
        <end position="581"/>
    </location>
</feature>
<dbReference type="PANTHER" id="PTHR13703">
    <property type="entry name" value="SMAD"/>
    <property type="match status" value="1"/>
</dbReference>
<dbReference type="Gene3D" id="2.60.200.10">
    <property type="match status" value="1"/>
</dbReference>
<reference evidence="6" key="1">
    <citation type="submission" date="2022-10" db="EMBL/GenBank/DDBJ databases">
        <title>Genome assembly of Pristionchus species.</title>
        <authorList>
            <person name="Yoshida K."/>
            <person name="Sommer R.J."/>
        </authorList>
    </citation>
    <scope>NUCLEOTIDE SEQUENCE [LARGE SCALE GENOMIC DNA]</scope>
    <source>
        <strain evidence="6">RS5460</strain>
    </source>
</reference>
<dbReference type="Proteomes" id="UP001328107">
    <property type="component" value="Unassembled WGS sequence"/>
</dbReference>
<dbReference type="GO" id="GO:0070411">
    <property type="term" value="F:I-SMAD binding"/>
    <property type="evidence" value="ECO:0007669"/>
    <property type="project" value="TreeGrafter"/>
</dbReference>
<accession>A0AAN5CND1</accession>
<evidence type="ECO:0000256" key="1">
    <source>
        <dbReference type="ARBA" id="ARBA00023015"/>
    </source>
</evidence>
<sequence>KEKEKMKKEESEEENEATPRPPRPRKKKELNKEKGNDEISMGEHLHGMNEEELEKVMEKRKKDILKAKILSKFGTYVEDAEGNILPPEEGGRLITFEGDPRFPLPQGKDMSFYIRPSDAPPSPRSLCPSPSAISLEYVDEVPPCTEGRNKPLLCRGHYQTRERRENPDLFGGKYLQKIQALFHSVSGDPTRVPNASTKGDQWENPLKEGEEPIGMEVYRNVRGRVWNPHFDYSPVLQQLMDEEQLHNKIPLKVKEKTKNERIRKDNDEKIPVRGNVFSCYSGEGVETDSDLSDSSGDGRIAVGREELKREEEMRKEKEKELADKEKEKSERRRVLVRDGNMKVHNGYYPLMMAERYWGRISYYEKETQVGDPYMCKWNIPKVYVDPQIHENTDSKPERYALAAFDRVGRDEKTTKVLLQQDQTFYFKTSPGGYLILGSHSEPPMFVQSPLYNAMMGEQLDTIIRITKGHEMIIFDENFFNLLLQQAYQHGERVVYEMKQLLLTRVSCTKGWGEAYQKETILDTLVWVEINLLNPIKKIDTLLRGVSEIPTTTWTSSRRGSDNCDDKNDPQSSEQNNASDAS</sequence>
<dbReference type="GO" id="GO:0030154">
    <property type="term" value="P:cell differentiation"/>
    <property type="evidence" value="ECO:0007669"/>
    <property type="project" value="TreeGrafter"/>
</dbReference>
<dbReference type="GO" id="GO:0050793">
    <property type="term" value="P:regulation of developmental process"/>
    <property type="evidence" value="ECO:0007669"/>
    <property type="project" value="UniProtKB-ARBA"/>
</dbReference>
<protein>
    <recommendedName>
        <fullName evidence="4">MH2 domain-containing protein</fullName>
    </recommendedName>
</protein>
<dbReference type="InterPro" id="IPR008984">
    <property type="entry name" value="SMAD_FHA_dom_sf"/>
</dbReference>
<dbReference type="GO" id="GO:0000978">
    <property type="term" value="F:RNA polymerase II cis-regulatory region sequence-specific DNA binding"/>
    <property type="evidence" value="ECO:0007669"/>
    <property type="project" value="TreeGrafter"/>
</dbReference>
<feature type="compositionally biased region" description="Basic and acidic residues" evidence="3">
    <location>
        <begin position="302"/>
        <end position="329"/>
    </location>
</feature>
<keyword evidence="2" id="KW-0804">Transcription</keyword>
<organism evidence="5 6">
    <name type="scientific">Pristionchus mayeri</name>
    <dbReference type="NCBI Taxonomy" id="1317129"/>
    <lineage>
        <taxon>Eukaryota</taxon>
        <taxon>Metazoa</taxon>
        <taxon>Ecdysozoa</taxon>
        <taxon>Nematoda</taxon>
        <taxon>Chromadorea</taxon>
        <taxon>Rhabditida</taxon>
        <taxon>Rhabditina</taxon>
        <taxon>Diplogasteromorpha</taxon>
        <taxon>Diplogasteroidea</taxon>
        <taxon>Neodiplogasteridae</taxon>
        <taxon>Pristionchus</taxon>
    </lineage>
</organism>
<feature type="region of interest" description="Disordered" evidence="3">
    <location>
        <begin position="284"/>
        <end position="329"/>
    </location>
</feature>
<proteinExistence type="predicted"/>
<feature type="compositionally biased region" description="Polar residues" evidence="3">
    <location>
        <begin position="569"/>
        <end position="581"/>
    </location>
</feature>